<evidence type="ECO:0000313" key="3">
    <source>
        <dbReference type="EMBL" id="CAA9365381.1"/>
    </source>
</evidence>
<protein>
    <submittedName>
        <fullName evidence="3">Uncharacterized protein</fullName>
    </submittedName>
</protein>
<name>A0A6J4MPQ4_9ACTN</name>
<organism evidence="3">
    <name type="scientific">uncultured Nocardioidaceae bacterium</name>
    <dbReference type="NCBI Taxonomy" id="253824"/>
    <lineage>
        <taxon>Bacteria</taxon>
        <taxon>Bacillati</taxon>
        <taxon>Actinomycetota</taxon>
        <taxon>Actinomycetes</taxon>
        <taxon>Propionibacteriales</taxon>
        <taxon>Nocardioidaceae</taxon>
        <taxon>environmental samples</taxon>
    </lineage>
</organism>
<proteinExistence type="predicted"/>
<reference evidence="3" key="1">
    <citation type="submission" date="2020-02" db="EMBL/GenBank/DDBJ databases">
        <authorList>
            <person name="Meier V. D."/>
        </authorList>
    </citation>
    <scope>NUCLEOTIDE SEQUENCE</scope>
    <source>
        <strain evidence="3">AVDCRST_MAG21</strain>
    </source>
</reference>
<feature type="compositionally biased region" description="Pro residues" evidence="1">
    <location>
        <begin position="91"/>
        <end position="106"/>
    </location>
</feature>
<feature type="region of interest" description="Disordered" evidence="1">
    <location>
        <begin position="89"/>
        <end position="120"/>
    </location>
</feature>
<gene>
    <name evidence="3" type="ORF">AVDCRST_MAG21-81</name>
</gene>
<dbReference type="AlphaFoldDB" id="A0A6J4MPQ4"/>
<evidence type="ECO:0000256" key="1">
    <source>
        <dbReference type="SAM" id="MobiDB-lite"/>
    </source>
</evidence>
<feature type="transmembrane region" description="Helical" evidence="2">
    <location>
        <begin position="20"/>
        <end position="42"/>
    </location>
</feature>
<accession>A0A6J4MPQ4</accession>
<evidence type="ECO:0000256" key="2">
    <source>
        <dbReference type="SAM" id="Phobius"/>
    </source>
</evidence>
<dbReference type="EMBL" id="CADCUL010000014">
    <property type="protein sequence ID" value="CAA9365381.1"/>
    <property type="molecule type" value="Genomic_DNA"/>
</dbReference>
<keyword evidence="2" id="KW-0812">Transmembrane</keyword>
<keyword evidence="2" id="KW-0472">Membrane</keyword>
<sequence>MPDSPLSPWEDAPAPRLFSPLLVALSLVLAALVGLGAGLVLVRTNAADRAAAADDLPSVLITPPPSPSTGPVSPPPLTFPAPETSVFTIAPPTPSPTPEPEPPPAAVPQLQIDPAEGPNGGTVTVVGSGWEPSVEVVLEYLDPTGQPTGSGATAVADDTGAFTVPLAVQDPTGTPGEHVVRGTAGEVVGEVVYNALP</sequence>
<keyword evidence="2" id="KW-1133">Transmembrane helix</keyword>